<sequence length="302" mass="34217">MARKSFDKAHFLHIDRHKHRKEYKRLKKLFRDNAYLVNPNEAVRNKQLLKYWRTRSLLFSKINDCPIYMTDELWFSVTPELIAKFLAKFIRACLPEATKVMDVFCGGGGNTIQLAKTFPTVYGIDASLEHLYCTYRNARAYDVADRIWLKHGSWQHIAAKGRFAKLGIDCVFGSPPWGGPDYLASKSYDLEAALQPMGITEMLATFLSVSSNVILFLPRNSNLDQISRATRSLLGPSGQCRVVYVKTNGYTKGLLCMWGAALVSPKEEQPNVGSDDERPHGQAEESQDERGKKVLVNYDLDG</sequence>
<organism evidence="9 10">
    <name type="scientific">Torulaspora globosa</name>
    <dbReference type="NCBI Taxonomy" id="48254"/>
    <lineage>
        <taxon>Eukaryota</taxon>
        <taxon>Fungi</taxon>
        <taxon>Dikarya</taxon>
        <taxon>Ascomycota</taxon>
        <taxon>Saccharomycotina</taxon>
        <taxon>Saccharomycetes</taxon>
        <taxon>Saccharomycetales</taxon>
        <taxon>Saccharomycetaceae</taxon>
        <taxon>Torulaspora</taxon>
    </lineage>
</organism>
<evidence type="ECO:0000313" key="9">
    <source>
        <dbReference type="EMBL" id="QLL30966.1"/>
    </source>
</evidence>
<proteinExistence type="inferred from homology"/>
<dbReference type="PANTHER" id="PTHR14741:SF32">
    <property type="entry name" value="TRIMETHYLGUANOSINE SYNTHASE"/>
    <property type="match status" value="1"/>
</dbReference>
<dbReference type="KEGG" id="tgb:HG536_0A07810"/>
<dbReference type="GeneID" id="59324063"/>
<protein>
    <recommendedName>
        <fullName evidence="1">Trimethylguanosine synthase</fullName>
    </recommendedName>
    <alternativeName>
        <fullName evidence="7">Cap-specific guanine-N(2) methyltransferase</fullName>
    </alternativeName>
</protein>
<evidence type="ECO:0000256" key="7">
    <source>
        <dbReference type="ARBA" id="ARBA00049790"/>
    </source>
</evidence>
<dbReference type="RefSeq" id="XP_037137641.1">
    <property type="nucleotide sequence ID" value="XM_037281746.1"/>
</dbReference>
<dbReference type="CDD" id="cd02440">
    <property type="entry name" value="AdoMet_MTases"/>
    <property type="match status" value="1"/>
</dbReference>
<dbReference type="EMBL" id="CP059246">
    <property type="protein sequence ID" value="QLL30966.1"/>
    <property type="molecule type" value="Genomic_DNA"/>
</dbReference>
<evidence type="ECO:0000256" key="8">
    <source>
        <dbReference type="SAM" id="MobiDB-lite"/>
    </source>
</evidence>
<keyword evidence="10" id="KW-1185">Reference proteome</keyword>
<dbReference type="AlphaFoldDB" id="A0A7G3ZBT0"/>
<comment type="catalytic activity">
    <reaction evidence="6">
        <text>a 5'-end (N(7)-methyl 5'-triphosphoguanosine)-ribonucleoside in snRNA + S-adenosyl-L-methionine = a 5'-end (N(2),N(7)-dimethyl 5'-triphosphoguanosine)-ribonucleoside in snRNA + S-adenosyl-L-homocysteine + H(+)</text>
        <dbReference type="Rhea" id="RHEA:78471"/>
        <dbReference type="Rhea" id="RHEA-COMP:19085"/>
        <dbReference type="Rhea" id="RHEA-COMP:19087"/>
        <dbReference type="ChEBI" id="CHEBI:15378"/>
        <dbReference type="ChEBI" id="CHEBI:57856"/>
        <dbReference type="ChEBI" id="CHEBI:59789"/>
        <dbReference type="ChEBI" id="CHEBI:156461"/>
        <dbReference type="ChEBI" id="CHEBI:172880"/>
    </reaction>
    <physiologicalReaction direction="left-to-right" evidence="6">
        <dbReference type="Rhea" id="RHEA:78472"/>
    </physiologicalReaction>
</comment>
<dbReference type="Proteomes" id="UP000515788">
    <property type="component" value="Chromosome 1"/>
</dbReference>
<comment type="catalytic activity">
    <reaction evidence="5">
        <text>a 5'-end (N(2),N(7)-dimethyl 5'-triphosphoguanosine)-ribonucleoside in snRNA + S-adenosyl-L-methionine = a 5'-end (N(2),N(2),N(7)-trimethyl 5'-triphosphoguanosine)-ribonucleoside in snRNA + S-adenosyl-L-homocysteine + H(+)</text>
        <dbReference type="Rhea" id="RHEA:78479"/>
        <dbReference type="Rhea" id="RHEA-COMP:19087"/>
        <dbReference type="Rhea" id="RHEA-COMP:19089"/>
        <dbReference type="ChEBI" id="CHEBI:15378"/>
        <dbReference type="ChEBI" id="CHEBI:57856"/>
        <dbReference type="ChEBI" id="CHEBI:59789"/>
        <dbReference type="ChEBI" id="CHEBI:167623"/>
        <dbReference type="ChEBI" id="CHEBI:172880"/>
    </reaction>
    <physiologicalReaction direction="left-to-right" evidence="5">
        <dbReference type="Rhea" id="RHEA:78480"/>
    </physiologicalReaction>
</comment>
<evidence type="ECO:0000256" key="6">
    <source>
        <dbReference type="ARBA" id="ARBA00049075"/>
    </source>
</evidence>
<dbReference type="GO" id="GO:0071164">
    <property type="term" value="F:RNA cap trimethylguanosine synthase activity"/>
    <property type="evidence" value="ECO:0007669"/>
    <property type="project" value="TreeGrafter"/>
</dbReference>
<reference evidence="9 10" key="1">
    <citation type="submission" date="2020-06" db="EMBL/GenBank/DDBJ databases">
        <title>The yeast mating-type switching endonuclease HO is a domesticated member of an unorthodox homing genetic element family.</title>
        <authorList>
            <person name="Coughlan A.Y."/>
            <person name="Lombardi L."/>
            <person name="Braun-Galleani S."/>
            <person name="Martos A.R."/>
            <person name="Galeote V."/>
            <person name="Bigey F."/>
            <person name="Dequin S."/>
            <person name="Byrne K.P."/>
            <person name="Wolfe K.H."/>
        </authorList>
    </citation>
    <scope>NUCLEOTIDE SEQUENCE [LARGE SCALE GENOMIC DNA]</scope>
    <source>
        <strain evidence="9 10">CBS764</strain>
    </source>
</reference>
<gene>
    <name evidence="9" type="ORF">HG536_0A07810</name>
</gene>
<comment type="catalytic activity">
    <reaction evidence="3">
        <text>a 5'-end (N(2),N(7)-dimethyl 5'-triphosphoguanosine)-ribonucleoside in snoRNA + S-adenosyl-L-methionine = a 5'-end (N(2),N(2),N(7)-trimethyl 5'-triphosphoguanosine)-ribonucleoside in snoRNA + S-adenosyl-L-homocysteine + H(+)</text>
        <dbReference type="Rhea" id="RHEA:78507"/>
        <dbReference type="Rhea" id="RHEA-COMP:19088"/>
        <dbReference type="Rhea" id="RHEA-COMP:19090"/>
        <dbReference type="ChEBI" id="CHEBI:15378"/>
        <dbReference type="ChEBI" id="CHEBI:57856"/>
        <dbReference type="ChEBI" id="CHEBI:59789"/>
        <dbReference type="ChEBI" id="CHEBI:167623"/>
        <dbReference type="ChEBI" id="CHEBI:172880"/>
    </reaction>
    <physiologicalReaction direction="left-to-right" evidence="3">
        <dbReference type="Rhea" id="RHEA:78508"/>
    </physiologicalReaction>
</comment>
<dbReference type="OrthoDB" id="194443at2759"/>
<evidence type="ECO:0000256" key="4">
    <source>
        <dbReference type="ARBA" id="ARBA00048740"/>
    </source>
</evidence>
<dbReference type="SUPFAM" id="SSF53335">
    <property type="entry name" value="S-adenosyl-L-methionine-dependent methyltransferases"/>
    <property type="match status" value="1"/>
</dbReference>
<dbReference type="InterPro" id="IPR019012">
    <property type="entry name" value="RNA_cap_Gua-N2-MeTrfase"/>
</dbReference>
<evidence type="ECO:0000313" key="10">
    <source>
        <dbReference type="Proteomes" id="UP000515788"/>
    </source>
</evidence>
<name>A0A7G3ZBT0_9SACH</name>
<feature type="compositionally biased region" description="Basic and acidic residues" evidence="8">
    <location>
        <begin position="267"/>
        <end position="292"/>
    </location>
</feature>
<evidence type="ECO:0000256" key="3">
    <source>
        <dbReference type="ARBA" id="ARBA00047418"/>
    </source>
</evidence>
<evidence type="ECO:0000256" key="1">
    <source>
        <dbReference type="ARBA" id="ARBA00018517"/>
    </source>
</evidence>
<dbReference type="Gene3D" id="3.40.50.150">
    <property type="entry name" value="Vaccinia Virus protein VP39"/>
    <property type="match status" value="1"/>
</dbReference>
<evidence type="ECO:0000256" key="5">
    <source>
        <dbReference type="ARBA" id="ARBA00048763"/>
    </source>
</evidence>
<dbReference type="Pfam" id="PF09445">
    <property type="entry name" value="Methyltransf_15"/>
    <property type="match status" value="1"/>
</dbReference>
<accession>A0A7G3ZBT0</accession>
<dbReference type="GO" id="GO:0005634">
    <property type="term" value="C:nucleus"/>
    <property type="evidence" value="ECO:0007669"/>
    <property type="project" value="TreeGrafter"/>
</dbReference>
<comment type="catalytic activity">
    <reaction evidence="4">
        <text>a 5'-end (N(7)-methyl 5'-triphosphoguanosine)-ribonucleoside in snoRNA + S-adenosyl-L-methionine = a 5'-end (N(2),N(7)-dimethyl 5'-triphosphoguanosine)-ribonucleoside in snoRNA + S-adenosyl-L-homocysteine + H(+)</text>
        <dbReference type="Rhea" id="RHEA:78475"/>
        <dbReference type="Rhea" id="RHEA-COMP:19086"/>
        <dbReference type="Rhea" id="RHEA-COMP:19088"/>
        <dbReference type="ChEBI" id="CHEBI:15378"/>
        <dbReference type="ChEBI" id="CHEBI:57856"/>
        <dbReference type="ChEBI" id="CHEBI:59789"/>
        <dbReference type="ChEBI" id="CHEBI:156461"/>
        <dbReference type="ChEBI" id="CHEBI:172880"/>
    </reaction>
    <physiologicalReaction direction="left-to-right" evidence="4">
        <dbReference type="Rhea" id="RHEA:78476"/>
    </physiologicalReaction>
</comment>
<comment type="similarity">
    <text evidence="2">Belongs to the methyltransferase superfamily. Trimethylguanosine synthase family.</text>
</comment>
<dbReference type="InterPro" id="IPR029063">
    <property type="entry name" value="SAM-dependent_MTases_sf"/>
</dbReference>
<feature type="region of interest" description="Disordered" evidence="8">
    <location>
        <begin position="267"/>
        <end position="302"/>
    </location>
</feature>
<dbReference type="PANTHER" id="PTHR14741">
    <property type="entry name" value="S-ADENOSYLMETHIONINE-DEPENDENT METHYLTRANSFERASE RELATED"/>
    <property type="match status" value="1"/>
</dbReference>
<evidence type="ECO:0000256" key="2">
    <source>
        <dbReference type="ARBA" id="ARBA00025783"/>
    </source>
</evidence>